<name>A0ABY7DZ92_MYAAR</name>
<dbReference type="PRINTS" id="PR00463">
    <property type="entry name" value="EP450I"/>
</dbReference>
<evidence type="ECO:0000256" key="2">
    <source>
        <dbReference type="ARBA" id="ARBA00022617"/>
    </source>
</evidence>
<keyword evidence="2 7" id="KW-0349">Heme</keyword>
<keyword evidence="6 7" id="KW-0503">Monooxygenase</keyword>
<keyword evidence="4 7" id="KW-0560">Oxidoreductase</keyword>
<dbReference type="PROSITE" id="PS00086">
    <property type="entry name" value="CYTOCHROME_P450"/>
    <property type="match status" value="1"/>
</dbReference>
<keyword evidence="5 7" id="KW-0408">Iron</keyword>
<accession>A0ABY7DZ92</accession>
<dbReference type="InterPro" id="IPR001128">
    <property type="entry name" value="Cyt_P450"/>
</dbReference>
<protein>
    <submittedName>
        <fullName evidence="8">CP17A-like protein</fullName>
    </submittedName>
</protein>
<evidence type="ECO:0000256" key="1">
    <source>
        <dbReference type="ARBA" id="ARBA00010617"/>
    </source>
</evidence>
<proteinExistence type="inferred from homology"/>
<organism evidence="8 9">
    <name type="scientific">Mya arenaria</name>
    <name type="common">Soft-shell clam</name>
    <dbReference type="NCBI Taxonomy" id="6604"/>
    <lineage>
        <taxon>Eukaryota</taxon>
        <taxon>Metazoa</taxon>
        <taxon>Spiralia</taxon>
        <taxon>Lophotrochozoa</taxon>
        <taxon>Mollusca</taxon>
        <taxon>Bivalvia</taxon>
        <taxon>Autobranchia</taxon>
        <taxon>Heteroconchia</taxon>
        <taxon>Euheterodonta</taxon>
        <taxon>Imparidentia</taxon>
        <taxon>Neoheterodontei</taxon>
        <taxon>Myida</taxon>
        <taxon>Myoidea</taxon>
        <taxon>Myidae</taxon>
        <taxon>Mya</taxon>
    </lineage>
</organism>
<evidence type="ECO:0000313" key="8">
    <source>
        <dbReference type="EMBL" id="WAR03058.1"/>
    </source>
</evidence>
<dbReference type="EMBL" id="CP111015">
    <property type="protein sequence ID" value="WAR03058.1"/>
    <property type="molecule type" value="Genomic_DNA"/>
</dbReference>
<comment type="similarity">
    <text evidence="1 7">Belongs to the cytochrome P450 family.</text>
</comment>
<dbReference type="PANTHER" id="PTHR24289">
    <property type="entry name" value="STEROID 17-ALPHA-HYDROXYLASE/17,20 LYASE"/>
    <property type="match status" value="1"/>
</dbReference>
<keyword evidence="9" id="KW-1185">Reference proteome</keyword>
<evidence type="ECO:0000313" key="9">
    <source>
        <dbReference type="Proteomes" id="UP001164746"/>
    </source>
</evidence>
<keyword evidence="3 7" id="KW-0479">Metal-binding</keyword>
<reference evidence="8" key="1">
    <citation type="submission" date="2022-11" db="EMBL/GenBank/DDBJ databases">
        <title>Centuries of genome instability and evolution in soft-shell clam transmissible cancer (bioRxiv).</title>
        <authorList>
            <person name="Hart S.F.M."/>
            <person name="Yonemitsu M.A."/>
            <person name="Giersch R.M."/>
            <person name="Beal B.F."/>
            <person name="Arriagada G."/>
            <person name="Davis B.W."/>
            <person name="Ostrander E.A."/>
            <person name="Goff S.P."/>
            <person name="Metzger M.J."/>
        </authorList>
    </citation>
    <scope>NUCLEOTIDE SEQUENCE</scope>
    <source>
        <strain evidence="8">MELC-2E11</strain>
        <tissue evidence="8">Siphon/mantle</tissue>
    </source>
</reference>
<dbReference type="InterPro" id="IPR017972">
    <property type="entry name" value="Cyt_P450_CS"/>
</dbReference>
<evidence type="ECO:0000256" key="7">
    <source>
        <dbReference type="RuleBase" id="RU000461"/>
    </source>
</evidence>
<gene>
    <name evidence="8" type="ORF">MAR_009616</name>
</gene>
<dbReference type="PANTHER" id="PTHR24289:SF20">
    <property type="entry name" value="STEROID 17-ALPHA-HYDROXYLASE_17,20 LYASE"/>
    <property type="match status" value="1"/>
</dbReference>
<dbReference type="InterPro" id="IPR002401">
    <property type="entry name" value="Cyt_P450_E_grp-I"/>
</dbReference>
<evidence type="ECO:0000256" key="3">
    <source>
        <dbReference type="ARBA" id="ARBA00022723"/>
    </source>
</evidence>
<dbReference type="Gene3D" id="1.10.630.10">
    <property type="entry name" value="Cytochrome P450"/>
    <property type="match status" value="2"/>
</dbReference>
<dbReference type="SUPFAM" id="SSF48264">
    <property type="entry name" value="Cytochrome P450"/>
    <property type="match status" value="1"/>
</dbReference>
<sequence length="557" mass="64078">MEDILSERAWGFESVRRFVRAGLPWLIKSRYWRGKGATGDSFLNMLTLTEGLLVCTCSSTFIFLIYSCVLRMRKTRLVPGPEGYLCCGNSFQIQADHIHKNLKEYHEIYGKIVRLKIFGTTIISISSLDLLKSAFEYNPSCEIANDRSANSTSGVFYGRKHIGMADLHSITLLLRDFHRSVAPNISETGGNLDFRFRTEIHNLYLELGSKNRSDTNPHDYLRSFHKNLCSILLIGETLPRGDPDHDVLWEFIDHLYALIDPAVDVALRTFPFLRLLPGYYGNLYRQTIAARDRVAKRFFEDQKASYRPGVVRGLVDVCLINQQAEISRTGTSWLTDEHIKGLIYDTLAAGSQRFPEAGDRVWMPYIEAVLLEVWRYGSQTPLAIPHLCRKDIFPNLYAVHHDEAVWGDPWNFRPERFLDANGNLLPAEHVFMQNVIPFSVGKRACPGQDFARSRIFITVAALIQRMRIEPPEDSELPSPDPRLYTKNYPMNEPQFQCRFLARGDEVRSIYTSEEIRSIYTSEEVRSIYTSEEVRCKHKNENNQSGLEYLEYGVYKQP</sequence>
<evidence type="ECO:0000256" key="5">
    <source>
        <dbReference type="ARBA" id="ARBA00023004"/>
    </source>
</evidence>
<dbReference type="InterPro" id="IPR036396">
    <property type="entry name" value="Cyt_P450_sf"/>
</dbReference>
<evidence type="ECO:0000256" key="6">
    <source>
        <dbReference type="ARBA" id="ARBA00023033"/>
    </source>
</evidence>
<evidence type="ECO:0000256" key="4">
    <source>
        <dbReference type="ARBA" id="ARBA00023002"/>
    </source>
</evidence>
<dbReference type="Proteomes" id="UP001164746">
    <property type="component" value="Chromosome 4"/>
</dbReference>
<dbReference type="Pfam" id="PF00067">
    <property type="entry name" value="p450"/>
    <property type="match status" value="1"/>
</dbReference>